<feature type="compositionally biased region" description="Basic and acidic residues" evidence="1">
    <location>
        <begin position="53"/>
        <end position="63"/>
    </location>
</feature>
<feature type="region of interest" description="Disordered" evidence="1">
    <location>
        <begin position="53"/>
        <end position="74"/>
    </location>
</feature>
<accession>A0ABQ6JBD3</accession>
<gene>
    <name evidence="2" type="ORF">GCM10025868_07310</name>
</gene>
<dbReference type="Pfam" id="PF11248">
    <property type="entry name" value="DUF3046"/>
    <property type="match status" value="1"/>
</dbReference>
<dbReference type="EMBL" id="BSUZ01000001">
    <property type="protein sequence ID" value="GMA85481.1"/>
    <property type="molecule type" value="Genomic_DNA"/>
</dbReference>
<reference evidence="3" key="1">
    <citation type="journal article" date="2019" name="Int. J. Syst. Evol. Microbiol.">
        <title>The Global Catalogue of Microorganisms (GCM) 10K type strain sequencing project: providing services to taxonomists for standard genome sequencing and annotation.</title>
        <authorList>
            <consortium name="The Broad Institute Genomics Platform"/>
            <consortium name="The Broad Institute Genome Sequencing Center for Infectious Disease"/>
            <person name="Wu L."/>
            <person name="Ma J."/>
        </authorList>
    </citation>
    <scope>NUCLEOTIDE SEQUENCE [LARGE SCALE GENOMIC DNA]</scope>
    <source>
        <strain evidence="3">NBRC 108730</strain>
    </source>
</reference>
<keyword evidence="3" id="KW-1185">Reference proteome</keyword>
<sequence>MDDEFGAGYARSVASEQHVHALGDRTAVAALDAGEDPRTVWFALCDAMDVPAERRWGRDDPHRRASGRSGRAAG</sequence>
<evidence type="ECO:0008006" key="4">
    <source>
        <dbReference type="Google" id="ProtNLM"/>
    </source>
</evidence>
<evidence type="ECO:0000313" key="3">
    <source>
        <dbReference type="Proteomes" id="UP001157017"/>
    </source>
</evidence>
<name>A0ABQ6JBD3_9ACTN</name>
<dbReference type="InterPro" id="IPR021408">
    <property type="entry name" value="DUF3046"/>
</dbReference>
<evidence type="ECO:0000313" key="2">
    <source>
        <dbReference type="EMBL" id="GMA85481.1"/>
    </source>
</evidence>
<organism evidence="2 3">
    <name type="scientific">Angustibacter aerolatus</name>
    <dbReference type="NCBI Taxonomy" id="1162965"/>
    <lineage>
        <taxon>Bacteria</taxon>
        <taxon>Bacillati</taxon>
        <taxon>Actinomycetota</taxon>
        <taxon>Actinomycetes</taxon>
        <taxon>Kineosporiales</taxon>
        <taxon>Kineosporiaceae</taxon>
    </lineage>
</organism>
<dbReference type="Proteomes" id="UP001157017">
    <property type="component" value="Unassembled WGS sequence"/>
</dbReference>
<proteinExistence type="predicted"/>
<evidence type="ECO:0000256" key="1">
    <source>
        <dbReference type="SAM" id="MobiDB-lite"/>
    </source>
</evidence>
<comment type="caution">
    <text evidence="2">The sequence shown here is derived from an EMBL/GenBank/DDBJ whole genome shotgun (WGS) entry which is preliminary data.</text>
</comment>
<protein>
    <recommendedName>
        <fullName evidence="4">Histidine kinase</fullName>
    </recommendedName>
</protein>